<dbReference type="OrthoDB" id="434255at2759"/>
<feature type="compositionally biased region" description="Basic and acidic residues" evidence="1">
    <location>
        <begin position="479"/>
        <end position="489"/>
    </location>
</feature>
<evidence type="ECO:0000313" key="3">
    <source>
        <dbReference type="Proteomes" id="UP000601435"/>
    </source>
</evidence>
<sequence>MDQAMAASKYTYVQYYDIHKYSKITEGEHSIQDLPLVDSLLAKGKKFKEFFHVVRNVSASDYQTIVETMNSDPNRIGRLPDNDTYTVLKFFHSKVPVPLGLAKAFCAQEVKVLNYAVSENSDLLKKAFLYLLSRIPGEMWMTQALGQKSITKVKTNSEGDMKWDPSPEELRAGIEHINNHDSPICGWPLHIVGKACGNRATGNSQSEPEYFFPLLLRDLNSEFQATVVPMILPTLLSFGLIILGKPGIGKTPAAIIMVMAVARYLIQARNMDGYFPGWRRSKQIDGFRERPGEIHIPVILDDPLLPSINVEDIKSFLDVGENGLVDARYRAAKFVRNQCRVPLNNEWSPEKEPEYVGLPMITWKQFLAMFQPALNDAPMPHIMATLKRASVMIAGNNAIYVRLASEHQNQKIHCINNDGITEDWLQPTNKPHYDHYKKGQHTKYQDFDRYVEEETNFVSELLASPEEKEGIPAQGCHLRSLDRAQSRIP</sequence>
<accession>A0A812JH90</accession>
<protein>
    <submittedName>
        <fullName evidence="2">Uncharacterized protein</fullName>
    </submittedName>
</protein>
<proteinExistence type="predicted"/>
<evidence type="ECO:0000256" key="1">
    <source>
        <dbReference type="SAM" id="MobiDB-lite"/>
    </source>
</evidence>
<dbReference type="AlphaFoldDB" id="A0A812JH90"/>
<reference evidence="2" key="1">
    <citation type="submission" date="2021-02" db="EMBL/GenBank/DDBJ databases">
        <authorList>
            <person name="Dougan E. K."/>
            <person name="Rhodes N."/>
            <person name="Thang M."/>
            <person name="Chan C."/>
        </authorList>
    </citation>
    <scope>NUCLEOTIDE SEQUENCE</scope>
</reference>
<evidence type="ECO:0000313" key="2">
    <source>
        <dbReference type="EMBL" id="CAE7201237.1"/>
    </source>
</evidence>
<keyword evidence="3" id="KW-1185">Reference proteome</keyword>
<dbReference type="EMBL" id="CAJNJA010005903">
    <property type="protein sequence ID" value="CAE7201237.1"/>
    <property type="molecule type" value="Genomic_DNA"/>
</dbReference>
<name>A0A812JH90_9DINO</name>
<gene>
    <name evidence="2" type="ORF">SNEC2469_LOCUS1567</name>
</gene>
<feature type="region of interest" description="Disordered" evidence="1">
    <location>
        <begin position="466"/>
        <end position="489"/>
    </location>
</feature>
<comment type="caution">
    <text evidence="2">The sequence shown here is derived from an EMBL/GenBank/DDBJ whole genome shotgun (WGS) entry which is preliminary data.</text>
</comment>
<dbReference type="Proteomes" id="UP000601435">
    <property type="component" value="Unassembled WGS sequence"/>
</dbReference>
<organism evidence="2 3">
    <name type="scientific">Symbiodinium necroappetens</name>
    <dbReference type="NCBI Taxonomy" id="1628268"/>
    <lineage>
        <taxon>Eukaryota</taxon>
        <taxon>Sar</taxon>
        <taxon>Alveolata</taxon>
        <taxon>Dinophyceae</taxon>
        <taxon>Suessiales</taxon>
        <taxon>Symbiodiniaceae</taxon>
        <taxon>Symbiodinium</taxon>
    </lineage>
</organism>